<feature type="transmembrane region" description="Helical" evidence="1">
    <location>
        <begin position="12"/>
        <end position="35"/>
    </location>
</feature>
<evidence type="ECO:0000256" key="1">
    <source>
        <dbReference type="SAM" id="Phobius"/>
    </source>
</evidence>
<dbReference type="EMBL" id="JYDV01002202">
    <property type="protein sequence ID" value="KRY98101.1"/>
    <property type="molecule type" value="Genomic_DNA"/>
</dbReference>
<evidence type="ECO:0000313" key="3">
    <source>
        <dbReference type="EMBL" id="KRY97466.1"/>
    </source>
</evidence>
<evidence type="ECO:0000313" key="6">
    <source>
        <dbReference type="Proteomes" id="UP000054826"/>
    </source>
</evidence>
<accession>A0A0V1ANP9</accession>
<name>A0A0V1ANP9_TRIPS</name>
<evidence type="ECO:0000313" key="4">
    <source>
        <dbReference type="EMBL" id="KRY98101.1"/>
    </source>
</evidence>
<dbReference type="AlphaFoldDB" id="A0A0V1ANP9"/>
<proteinExistence type="predicted"/>
<organism evidence="2 5">
    <name type="scientific">Trichinella pseudospiralis</name>
    <name type="common">Parasitic roundworm</name>
    <dbReference type="NCBI Taxonomy" id="6337"/>
    <lineage>
        <taxon>Eukaryota</taxon>
        <taxon>Metazoa</taxon>
        <taxon>Ecdysozoa</taxon>
        <taxon>Nematoda</taxon>
        <taxon>Enoplea</taxon>
        <taxon>Dorylaimia</taxon>
        <taxon>Trichinellida</taxon>
        <taxon>Trichinellidae</taxon>
        <taxon>Trichinella</taxon>
    </lineage>
</organism>
<dbReference type="EMBL" id="JYDR01005718">
    <property type="protein sequence ID" value="KRY26153.1"/>
    <property type="molecule type" value="Genomic_DNA"/>
</dbReference>
<comment type="caution">
    <text evidence="2">The sequence shown here is derived from an EMBL/GenBank/DDBJ whole genome shotgun (WGS) entry which is preliminary data.</text>
</comment>
<evidence type="ECO:0000313" key="5">
    <source>
        <dbReference type="Proteomes" id="UP000054632"/>
    </source>
</evidence>
<protein>
    <submittedName>
        <fullName evidence="2">Uncharacterized protein</fullName>
    </submittedName>
</protein>
<dbReference type="Proteomes" id="UP000054632">
    <property type="component" value="Unassembled WGS sequence"/>
</dbReference>
<sequence>MVVRILPLRVWFTQFAMECVANVAFSISFFLLIFFI</sequence>
<keyword evidence="1" id="KW-0472">Membrane</keyword>
<keyword evidence="1" id="KW-1133">Transmembrane helix</keyword>
<dbReference type="EMBL" id="JYDV01002640">
    <property type="protein sequence ID" value="KRY97466.1"/>
    <property type="molecule type" value="Genomic_DNA"/>
</dbReference>
<evidence type="ECO:0000313" key="2">
    <source>
        <dbReference type="EMBL" id="KRY26153.1"/>
    </source>
</evidence>
<reference evidence="5 6" key="1">
    <citation type="submission" date="2015-01" db="EMBL/GenBank/DDBJ databases">
        <title>Evolution of Trichinella species and genotypes.</title>
        <authorList>
            <person name="Korhonen P.K."/>
            <person name="Edoardo P."/>
            <person name="Giuseppe L.R."/>
            <person name="Gasser R.B."/>
        </authorList>
    </citation>
    <scope>NUCLEOTIDE SEQUENCE [LARGE SCALE GENOMIC DNA]</scope>
    <source>
        <strain evidence="2">ISS13</strain>
        <strain evidence="3">ISS176</strain>
    </source>
</reference>
<dbReference type="Proteomes" id="UP000054826">
    <property type="component" value="Unassembled WGS sequence"/>
</dbReference>
<gene>
    <name evidence="2" type="ORF">T4A_8469</name>
    <name evidence="4" type="ORF">T4C_5024</name>
    <name evidence="3" type="ORF">T4C_9195</name>
</gene>
<keyword evidence="1" id="KW-0812">Transmembrane</keyword>